<dbReference type="GO" id="GO:0004407">
    <property type="term" value="F:histone deacetylase activity"/>
    <property type="evidence" value="ECO:0007669"/>
    <property type="project" value="TreeGrafter"/>
</dbReference>
<evidence type="ECO:0000313" key="3">
    <source>
        <dbReference type="EMBL" id="ACB94592.1"/>
    </source>
</evidence>
<dbReference type="Gene3D" id="3.40.800.20">
    <property type="entry name" value="Histone deacetylase domain"/>
    <property type="match status" value="1"/>
</dbReference>
<dbReference type="PRINTS" id="PR01270">
    <property type="entry name" value="HDASUPER"/>
</dbReference>
<dbReference type="EMBL" id="CP001016">
    <property type="protein sequence ID" value="ACB94592.1"/>
    <property type="molecule type" value="Genomic_DNA"/>
</dbReference>
<dbReference type="InterPro" id="IPR023696">
    <property type="entry name" value="Ureohydrolase_dom_sf"/>
</dbReference>
<accession>B2II09</accession>
<organism evidence="3 4">
    <name type="scientific">Beijerinckia indica subsp. indica (strain ATCC 9039 / DSM 1715 / NCIMB 8712)</name>
    <dbReference type="NCBI Taxonomy" id="395963"/>
    <lineage>
        <taxon>Bacteria</taxon>
        <taxon>Pseudomonadati</taxon>
        <taxon>Pseudomonadota</taxon>
        <taxon>Alphaproteobacteria</taxon>
        <taxon>Hyphomicrobiales</taxon>
        <taxon>Beijerinckiaceae</taxon>
        <taxon>Beijerinckia</taxon>
    </lineage>
</organism>
<dbReference type="SUPFAM" id="SSF52768">
    <property type="entry name" value="Arginase/deacetylase"/>
    <property type="match status" value="1"/>
</dbReference>
<dbReference type="InterPro" id="IPR037138">
    <property type="entry name" value="His_deacetylse_dom_sf"/>
</dbReference>
<dbReference type="Proteomes" id="UP000001695">
    <property type="component" value="Chromosome"/>
</dbReference>
<reference evidence="3 4" key="2">
    <citation type="journal article" date="2010" name="J. Bacteriol.">
        <title>Complete genome sequence of Beijerinckia indica subsp. indica.</title>
        <authorList>
            <person name="Tamas I."/>
            <person name="Dedysh S.N."/>
            <person name="Liesack W."/>
            <person name="Stott M.B."/>
            <person name="Alam M."/>
            <person name="Murrell J.C."/>
            <person name="Dunfield P.F."/>
        </authorList>
    </citation>
    <scope>NUCLEOTIDE SEQUENCE [LARGE SCALE GENOMIC DNA]</scope>
    <source>
        <strain evidence="4">ATCC 9039 / DSM 1715 / NCIMB 8712</strain>
    </source>
</reference>
<dbReference type="STRING" id="395963.Bind_0946"/>
<comment type="similarity">
    <text evidence="1">Belongs to the histone deacetylase family.</text>
</comment>
<name>B2II09_BEII9</name>
<reference evidence="4" key="1">
    <citation type="submission" date="2008-03" db="EMBL/GenBank/DDBJ databases">
        <title>Complete sequence of chromosome of Beijerinckia indica subsp. indica ATCC 9039.</title>
        <authorList>
            <consortium name="US DOE Joint Genome Institute"/>
            <person name="Copeland A."/>
            <person name="Lucas S."/>
            <person name="Lapidus A."/>
            <person name="Glavina del Rio T."/>
            <person name="Dalin E."/>
            <person name="Tice H."/>
            <person name="Bruce D."/>
            <person name="Goodwin L."/>
            <person name="Pitluck S."/>
            <person name="LaButti K."/>
            <person name="Schmutz J."/>
            <person name="Larimer F."/>
            <person name="Land M."/>
            <person name="Hauser L."/>
            <person name="Kyrpides N."/>
            <person name="Mikhailova N."/>
            <person name="Dunfield P.F."/>
            <person name="Dedysh S.N."/>
            <person name="Liesack W."/>
            <person name="Saw J.H."/>
            <person name="Alam M."/>
            <person name="Chen Y."/>
            <person name="Murrell J.C."/>
            <person name="Richardson P."/>
        </authorList>
    </citation>
    <scope>NUCLEOTIDE SEQUENCE [LARGE SCALE GENOMIC DNA]</scope>
    <source>
        <strain evidence="4">ATCC 9039 / DSM 1715 / NCIMB 8712</strain>
    </source>
</reference>
<proteinExistence type="inferred from homology"/>
<sequence length="348" mass="37883">MHRIVRLGSDPRLRNFARAPIEPKKRSCFPAGYCKHGLIVTTLFLSHPSSAGHDTGPGHPERADRIRVIDQMLEHERFQMLHRALAPGNDRQAILRVHPETYVDAIHDACPKEGYVEVGPDTILSPGSWEAIAHAIGGTTAAVNEVMRGDAKNAFLAARPPGHHAEREVPMGFCFFNTPAIAARHAQAVHGAERVAIVDFDVHHGNGTQDIFWSDASVLYASTHEMPLFPGTGSVAETGEHNNIVNAPLKAGDDGVAFREAMESRILPAVDAFHPDFIVISSGFDAHRLDPMGHLNLVEADFMWATAKIMELAERHAKGRVVSILEGGYDLEALARSVAVHVLTLMGA</sequence>
<dbReference type="AlphaFoldDB" id="B2II09"/>
<protein>
    <submittedName>
        <fullName evidence="3">Histone deacetylase superfamily</fullName>
    </submittedName>
</protein>
<evidence type="ECO:0000313" key="4">
    <source>
        <dbReference type="Proteomes" id="UP000001695"/>
    </source>
</evidence>
<dbReference type="eggNOG" id="COG0123">
    <property type="taxonomic scope" value="Bacteria"/>
</dbReference>
<dbReference type="PANTHER" id="PTHR10625">
    <property type="entry name" value="HISTONE DEACETYLASE HDAC1-RELATED"/>
    <property type="match status" value="1"/>
</dbReference>
<feature type="domain" description="Histone deacetylase" evidence="2">
    <location>
        <begin position="59"/>
        <end position="344"/>
    </location>
</feature>
<dbReference type="KEGG" id="bid:Bind_0946"/>
<dbReference type="PANTHER" id="PTHR10625:SF10">
    <property type="entry name" value="HISTONE DEACETYLASE HDAC1"/>
    <property type="match status" value="1"/>
</dbReference>
<keyword evidence="4" id="KW-1185">Reference proteome</keyword>
<dbReference type="HOGENOM" id="CLU_007727_8_1_5"/>
<evidence type="ECO:0000259" key="2">
    <source>
        <dbReference type="Pfam" id="PF00850"/>
    </source>
</evidence>
<dbReference type="InterPro" id="IPR023801">
    <property type="entry name" value="His_deacetylse_dom"/>
</dbReference>
<evidence type="ECO:0000256" key="1">
    <source>
        <dbReference type="ARBA" id="ARBA00005947"/>
    </source>
</evidence>
<dbReference type="GO" id="GO:0040029">
    <property type="term" value="P:epigenetic regulation of gene expression"/>
    <property type="evidence" value="ECO:0007669"/>
    <property type="project" value="TreeGrafter"/>
</dbReference>
<gene>
    <name evidence="3" type="ordered locus">Bind_0946</name>
</gene>
<dbReference type="InterPro" id="IPR000286">
    <property type="entry name" value="HDACs"/>
</dbReference>
<dbReference type="CDD" id="cd11599">
    <property type="entry name" value="HDAC_classII_2"/>
    <property type="match status" value="1"/>
</dbReference>
<dbReference type="Pfam" id="PF00850">
    <property type="entry name" value="Hist_deacetyl"/>
    <property type="match status" value="1"/>
</dbReference>